<protein>
    <submittedName>
        <fullName evidence="2">Uncharacterized protein</fullName>
    </submittedName>
</protein>
<name>A0A1M5R4A2_9BACT</name>
<proteinExistence type="predicted"/>
<feature type="transmembrane region" description="Helical" evidence="1">
    <location>
        <begin position="31"/>
        <end position="51"/>
    </location>
</feature>
<keyword evidence="3" id="KW-1185">Reference proteome</keyword>
<dbReference type="Proteomes" id="UP000184212">
    <property type="component" value="Unassembled WGS sequence"/>
</dbReference>
<evidence type="ECO:0000313" key="3">
    <source>
        <dbReference type="Proteomes" id="UP000184212"/>
    </source>
</evidence>
<keyword evidence="1" id="KW-1133">Transmembrane helix</keyword>
<dbReference type="EMBL" id="FQWQ01000002">
    <property type="protein sequence ID" value="SHH20860.1"/>
    <property type="molecule type" value="Genomic_DNA"/>
</dbReference>
<evidence type="ECO:0000313" key="2">
    <source>
        <dbReference type="EMBL" id="SHH20860.1"/>
    </source>
</evidence>
<dbReference type="STRING" id="947013.SAMN04488109_3171"/>
<dbReference type="OrthoDB" id="8907314at2"/>
<organism evidence="2 3">
    <name type="scientific">Chryseolinea serpens</name>
    <dbReference type="NCBI Taxonomy" id="947013"/>
    <lineage>
        <taxon>Bacteria</taxon>
        <taxon>Pseudomonadati</taxon>
        <taxon>Bacteroidota</taxon>
        <taxon>Cytophagia</taxon>
        <taxon>Cytophagales</taxon>
        <taxon>Fulvivirgaceae</taxon>
        <taxon>Chryseolinea</taxon>
    </lineage>
</organism>
<dbReference type="AlphaFoldDB" id="A0A1M5R4A2"/>
<keyword evidence="1" id="KW-0472">Membrane</keyword>
<accession>A0A1M5R4A2</accession>
<reference evidence="2 3" key="1">
    <citation type="submission" date="2016-11" db="EMBL/GenBank/DDBJ databases">
        <authorList>
            <person name="Jaros S."/>
            <person name="Januszkiewicz K."/>
            <person name="Wedrychowicz H."/>
        </authorList>
    </citation>
    <scope>NUCLEOTIDE SEQUENCE [LARGE SCALE GENOMIC DNA]</scope>
    <source>
        <strain evidence="2 3">DSM 24574</strain>
    </source>
</reference>
<evidence type="ECO:0000256" key="1">
    <source>
        <dbReference type="SAM" id="Phobius"/>
    </source>
</evidence>
<sequence length="225" mass="25647">MKIIHIIAPAIIILGGSYVATQELNDPIEKVLGAGVLMISTGYAAYLGTYWQEKGKNLATKEDIEVLTTITKKIEAEFDIANENRLTLQSLRRTAIIDVHNGITQIISNLFTDWFGSFELKKRTKYLLDLQESFLRAQSQLELFDENYQIYSPDLSVIMPFIVEEIGRHLAAHKSYLEKTQVLEQTLVIAEYSQNLVATYDKLLPHLENLTGLFRENLKQMLPRA</sequence>
<gene>
    <name evidence="2" type="ORF">SAMN04488109_3171</name>
</gene>
<dbReference type="RefSeq" id="WP_073135831.1">
    <property type="nucleotide sequence ID" value="NZ_FQWQ01000002.1"/>
</dbReference>
<keyword evidence="1" id="KW-0812">Transmembrane</keyword>